<feature type="transmembrane region" description="Helical" evidence="1">
    <location>
        <begin position="83"/>
        <end position="113"/>
    </location>
</feature>
<dbReference type="Pfam" id="PF04306">
    <property type="entry name" value="DUF456"/>
    <property type="match status" value="1"/>
</dbReference>
<keyword evidence="1" id="KW-1133">Transmembrane helix</keyword>
<name>A0ABW8JMM7_9GAMM</name>
<organism evidence="2 3">
    <name type="scientific">Dyella jejuensis</name>
    <dbReference type="NCBI Taxonomy" id="1432009"/>
    <lineage>
        <taxon>Bacteria</taxon>
        <taxon>Pseudomonadati</taxon>
        <taxon>Pseudomonadota</taxon>
        <taxon>Gammaproteobacteria</taxon>
        <taxon>Lysobacterales</taxon>
        <taxon>Rhodanobacteraceae</taxon>
        <taxon>Dyella</taxon>
    </lineage>
</organism>
<evidence type="ECO:0000313" key="2">
    <source>
        <dbReference type="EMBL" id="MFK2901025.1"/>
    </source>
</evidence>
<protein>
    <submittedName>
        <fullName evidence="2">DUF456 family protein</fullName>
    </submittedName>
</protein>
<proteinExistence type="predicted"/>
<feature type="transmembrane region" description="Helical" evidence="1">
    <location>
        <begin position="51"/>
        <end position="71"/>
    </location>
</feature>
<evidence type="ECO:0000256" key="1">
    <source>
        <dbReference type="SAM" id="Phobius"/>
    </source>
</evidence>
<dbReference type="PANTHER" id="PTHR39165:SF1">
    <property type="entry name" value="DUF456 DOMAIN-CONTAINING PROTEIN"/>
    <property type="match status" value="1"/>
</dbReference>
<evidence type="ECO:0000313" key="3">
    <source>
        <dbReference type="Proteomes" id="UP001620461"/>
    </source>
</evidence>
<dbReference type="EMBL" id="JADIKJ010000012">
    <property type="protein sequence ID" value="MFK2901025.1"/>
    <property type="molecule type" value="Genomic_DNA"/>
</dbReference>
<feature type="transmembrane region" description="Helical" evidence="1">
    <location>
        <begin position="133"/>
        <end position="160"/>
    </location>
</feature>
<dbReference type="Proteomes" id="UP001620461">
    <property type="component" value="Unassembled WGS sequence"/>
</dbReference>
<keyword evidence="1" id="KW-0472">Membrane</keyword>
<keyword evidence="3" id="KW-1185">Reference proteome</keyword>
<sequence length="162" mass="16471">MPDIALYVLAIALILFGLIGTVLPALPGMPMIFGGIWLAAAVDGYRHIGSTWLIILGALAAFGVMMDFVAASLGAKRVGASSLAVWGASIGTVAGLFFSLPGLVLGPFIGALLGELVSGKSVLRSTHVGIGTWLGLLLGALVKLVLSIVIVALAAGVWLLHT</sequence>
<dbReference type="RefSeq" id="WP_404547553.1">
    <property type="nucleotide sequence ID" value="NZ_JADIKJ010000012.1"/>
</dbReference>
<keyword evidence="1" id="KW-0812">Transmembrane</keyword>
<reference evidence="2 3" key="1">
    <citation type="submission" date="2020-10" db="EMBL/GenBank/DDBJ databases">
        <title>Phylogeny of dyella-like bacteria.</title>
        <authorList>
            <person name="Fu J."/>
        </authorList>
    </citation>
    <scope>NUCLEOTIDE SEQUENCE [LARGE SCALE GENOMIC DNA]</scope>
    <source>
        <strain evidence="2 3">JP1</strain>
    </source>
</reference>
<gene>
    <name evidence="2" type="ORF">ISP15_11815</name>
</gene>
<dbReference type="InterPro" id="IPR007403">
    <property type="entry name" value="DUF456"/>
</dbReference>
<comment type="caution">
    <text evidence="2">The sequence shown here is derived from an EMBL/GenBank/DDBJ whole genome shotgun (WGS) entry which is preliminary data.</text>
</comment>
<accession>A0ABW8JMM7</accession>
<dbReference type="PANTHER" id="PTHR39165">
    <property type="entry name" value="IG HYPOTHETICAL 17883"/>
    <property type="match status" value="1"/>
</dbReference>